<organism evidence="1 2">
    <name type="scientific">Hyphopichia burtonii NRRL Y-1933</name>
    <dbReference type="NCBI Taxonomy" id="984485"/>
    <lineage>
        <taxon>Eukaryota</taxon>
        <taxon>Fungi</taxon>
        <taxon>Dikarya</taxon>
        <taxon>Ascomycota</taxon>
        <taxon>Saccharomycotina</taxon>
        <taxon>Pichiomycetes</taxon>
        <taxon>Debaryomycetaceae</taxon>
        <taxon>Hyphopichia</taxon>
    </lineage>
</organism>
<dbReference type="EMBL" id="KV454540">
    <property type="protein sequence ID" value="ODV67735.1"/>
    <property type="molecule type" value="Genomic_DNA"/>
</dbReference>
<evidence type="ECO:0000313" key="1">
    <source>
        <dbReference type="EMBL" id="ODV67735.1"/>
    </source>
</evidence>
<evidence type="ECO:0000313" key="2">
    <source>
        <dbReference type="Proteomes" id="UP000095085"/>
    </source>
</evidence>
<name>A0A1E4RKX0_9ASCO</name>
<protein>
    <submittedName>
        <fullName evidence="1">Uncharacterized protein</fullName>
    </submittedName>
</protein>
<dbReference type="Proteomes" id="UP000095085">
    <property type="component" value="Unassembled WGS sequence"/>
</dbReference>
<dbReference type="GeneID" id="30994647"/>
<dbReference type="RefSeq" id="XP_020076802.1">
    <property type="nucleotide sequence ID" value="XM_020220097.1"/>
</dbReference>
<keyword evidence="2" id="KW-1185">Reference proteome</keyword>
<sequence>MIPGIFRDKKPVNKSEWETIRGEVKERQLQIENDLFAHTKQVSNLLAEELSKVNKVNKEEVAEITQKYVDQVRQQIKKDVEIHTGIDSQFIHYFDDKLEIIMAYNNSIAHFTGLIDQNLETIRNLHEACDQLHEQASSSTASCSDYPKEIQESLEKVMFHDKSIRIENFKTVFTI</sequence>
<accession>A0A1E4RKX0</accession>
<reference evidence="2" key="1">
    <citation type="submission" date="2016-05" db="EMBL/GenBank/DDBJ databases">
        <title>Comparative genomics of biotechnologically important yeasts.</title>
        <authorList>
            <consortium name="DOE Joint Genome Institute"/>
            <person name="Riley R."/>
            <person name="Haridas S."/>
            <person name="Wolfe K.H."/>
            <person name="Lopes M.R."/>
            <person name="Hittinger C.T."/>
            <person name="Goker M."/>
            <person name="Salamov A."/>
            <person name="Wisecaver J."/>
            <person name="Long T.M."/>
            <person name="Aerts A.L."/>
            <person name="Barry K."/>
            <person name="Choi C."/>
            <person name="Clum A."/>
            <person name="Coughlan A.Y."/>
            <person name="Deshpande S."/>
            <person name="Douglass A.P."/>
            <person name="Hanson S.J."/>
            <person name="Klenk H.-P."/>
            <person name="Labutti K."/>
            <person name="Lapidus A."/>
            <person name="Lindquist E."/>
            <person name="Lipzen A."/>
            <person name="Meier-Kolthoff J.P."/>
            <person name="Ohm R.A."/>
            <person name="Otillar R.P."/>
            <person name="Pangilinan J."/>
            <person name="Peng Y."/>
            <person name="Rokas A."/>
            <person name="Rosa C.A."/>
            <person name="Scheuner C."/>
            <person name="Sibirny A.A."/>
            <person name="Slot J.C."/>
            <person name="Stielow J.B."/>
            <person name="Sun H."/>
            <person name="Kurtzman C.P."/>
            <person name="Blackwell M."/>
            <person name="Grigoriev I.V."/>
            <person name="Jeffries T.W."/>
        </authorList>
    </citation>
    <scope>NUCLEOTIDE SEQUENCE [LARGE SCALE GENOMIC DNA]</scope>
    <source>
        <strain evidence="2">NRRL Y-1933</strain>
    </source>
</reference>
<gene>
    <name evidence="1" type="ORF">HYPBUDRAFT_148045</name>
</gene>
<dbReference type="AlphaFoldDB" id="A0A1E4RKX0"/>
<proteinExistence type="predicted"/>